<sequence>MAPPRSLPQFLPIQPTNSPDFNTQMPNVFVVPPEEDQAPPWCCFDAGQVQAPQPPAHTFSKMPDMDSLQSRLNFLATERVIADGTPVFQRSATHEEVVMPKKVETAAQRFKNSEMDGGNTGNDSEVVEVVKVSRNRKDKDMAPQERGEHLSGAKNSIKRSMTFKLKAAKALNSIRSLGKGGRHSKPSAKEIFPVPSHTQPSRAASFSSFGQAQNYVEETETPANDRVVQTPKPDRPTVSRRGSVVLSQIFSPRAHSSPELGVQHSDSATSNSSSMGQSSTQSTIETVSSASPSLQLHRISASDDQHAVAQGVIDPDSLPTAESDDYRLAPSDSRNTRPTSPSLTINTLDSRTKRRFSMMNIRNIFTFSSTSGQSNGSVATSNSAASANSAQGRDSDVASLSESELGVQLDAPRLSRTTAVSASTASSETSSGVETPTEEVAFLPMTCDMPRTKRPSLDWRIPEFEHVGGAISDSLADSLGNLGAVSNTPVAKKSNMLDDRDVSVEMRLDSLHFDSISFDPENFNVSEFLK</sequence>
<evidence type="ECO:0000313" key="2">
    <source>
        <dbReference type="EMBL" id="KDQ33623.1"/>
    </source>
</evidence>
<dbReference type="EMBL" id="KL198004">
    <property type="protein sequence ID" value="KDQ33623.1"/>
    <property type="molecule type" value="Genomic_DNA"/>
</dbReference>
<organism evidence="2 3">
    <name type="scientific">Pleurotus ostreatus (strain PC15)</name>
    <name type="common">Oyster mushroom</name>
    <dbReference type="NCBI Taxonomy" id="1137138"/>
    <lineage>
        <taxon>Eukaryota</taxon>
        <taxon>Fungi</taxon>
        <taxon>Dikarya</taxon>
        <taxon>Basidiomycota</taxon>
        <taxon>Agaricomycotina</taxon>
        <taxon>Agaricomycetes</taxon>
        <taxon>Agaricomycetidae</taxon>
        <taxon>Agaricales</taxon>
        <taxon>Pleurotineae</taxon>
        <taxon>Pleurotaceae</taxon>
        <taxon>Pleurotus</taxon>
    </lineage>
</organism>
<name>A0A067NZX5_PLEO1</name>
<proteinExistence type="predicted"/>
<feature type="compositionally biased region" description="Low complexity" evidence="1">
    <location>
        <begin position="417"/>
        <end position="435"/>
    </location>
</feature>
<dbReference type="AlphaFoldDB" id="A0A067NZX5"/>
<evidence type="ECO:0000256" key="1">
    <source>
        <dbReference type="SAM" id="MobiDB-lite"/>
    </source>
</evidence>
<feature type="compositionally biased region" description="Basic and acidic residues" evidence="1">
    <location>
        <begin position="135"/>
        <end position="151"/>
    </location>
</feature>
<feature type="region of interest" description="Disordered" evidence="1">
    <location>
        <begin position="1"/>
        <end position="26"/>
    </location>
</feature>
<feature type="compositionally biased region" description="Low complexity" evidence="1">
    <location>
        <begin position="267"/>
        <end position="283"/>
    </location>
</feature>
<feature type="compositionally biased region" description="Low complexity" evidence="1">
    <location>
        <begin position="374"/>
        <end position="390"/>
    </location>
</feature>
<feature type="region of interest" description="Disordered" evidence="1">
    <location>
        <begin position="218"/>
        <end position="345"/>
    </location>
</feature>
<feature type="region of interest" description="Disordered" evidence="1">
    <location>
        <begin position="175"/>
        <end position="206"/>
    </location>
</feature>
<protein>
    <submittedName>
        <fullName evidence="2">Uncharacterized protein</fullName>
    </submittedName>
</protein>
<gene>
    <name evidence="2" type="ORF">PLEOSDRAFT_1087894</name>
</gene>
<feature type="compositionally biased region" description="Polar residues" evidence="1">
    <location>
        <begin position="332"/>
        <end position="345"/>
    </location>
</feature>
<feature type="region of interest" description="Disordered" evidence="1">
    <location>
        <begin position="133"/>
        <end position="158"/>
    </location>
</feature>
<feature type="compositionally biased region" description="Polar residues" evidence="1">
    <location>
        <begin position="14"/>
        <end position="26"/>
    </location>
</feature>
<reference evidence="3" key="1">
    <citation type="journal article" date="2014" name="Proc. Natl. Acad. Sci. U.S.A.">
        <title>Extensive sampling of basidiomycete genomes demonstrates inadequacy of the white-rot/brown-rot paradigm for wood decay fungi.</title>
        <authorList>
            <person name="Riley R."/>
            <person name="Salamov A.A."/>
            <person name="Brown D.W."/>
            <person name="Nagy L.G."/>
            <person name="Floudas D."/>
            <person name="Held B.W."/>
            <person name="Levasseur A."/>
            <person name="Lombard V."/>
            <person name="Morin E."/>
            <person name="Otillar R."/>
            <person name="Lindquist E.A."/>
            <person name="Sun H."/>
            <person name="LaButti K.M."/>
            <person name="Schmutz J."/>
            <person name="Jabbour D."/>
            <person name="Luo H."/>
            <person name="Baker S.E."/>
            <person name="Pisabarro A.G."/>
            <person name="Walton J.D."/>
            <person name="Blanchette R.A."/>
            <person name="Henrissat B."/>
            <person name="Martin F."/>
            <person name="Cullen D."/>
            <person name="Hibbett D.S."/>
            <person name="Grigoriev I.V."/>
        </authorList>
    </citation>
    <scope>NUCLEOTIDE SEQUENCE [LARGE SCALE GENOMIC DNA]</scope>
    <source>
        <strain evidence="3">PC15</strain>
    </source>
</reference>
<evidence type="ECO:0000313" key="3">
    <source>
        <dbReference type="Proteomes" id="UP000027073"/>
    </source>
</evidence>
<dbReference type="VEuPathDB" id="FungiDB:PLEOSDRAFT_1087894"/>
<dbReference type="InParanoid" id="A0A067NZX5"/>
<dbReference type="Proteomes" id="UP000027073">
    <property type="component" value="Unassembled WGS sequence"/>
</dbReference>
<dbReference type="HOGENOM" id="CLU_045422_0_0_1"/>
<accession>A0A067NZX5</accession>
<feature type="region of interest" description="Disordered" evidence="1">
    <location>
        <begin position="368"/>
        <end position="436"/>
    </location>
</feature>
<feature type="compositionally biased region" description="Polar residues" evidence="1">
    <location>
        <begin position="284"/>
        <end position="294"/>
    </location>
</feature>
<dbReference type="OrthoDB" id="3066311at2759"/>
<feature type="compositionally biased region" description="Polar residues" evidence="1">
    <location>
        <begin position="196"/>
        <end position="206"/>
    </location>
</feature>